<protein>
    <submittedName>
        <fullName evidence="1">Uncharacterized protein</fullName>
    </submittedName>
</protein>
<sequence>MTSPDKKIPAGAYTGGSIRNLQKVTWASAQASIMSKVVQSFAGVDAIGANLNSVTNRALNAANSAQTDASDAQSTANAAQNTSASNAAAIADLQADKTQSEVGGSKVTDSFETWDTAKWSVAKWIDGQHTVPDMVVVGHQAGISKTGNTGTGGNFALYKTPLMTDSQSVSLVLGRVNQAGYFTGSGVLIRAAADLSSFVIVQIGTSKLSLQRGTMVDGELTVTIWAEKTNLSLNTGDTVTVTATGASYEVLVNGVSRLGYQDTAATSPVGAANRWVGLFSACYASTTWSGTTLYFGFDIEAFSAADTSSPPIVGTGWSLYRQSTAAVAQSAGNARYATIFDTVRQANKVSVLNLPSGQVQITKPGWYVMSVGAQWEQPCGTGYNYNVSLWSAPSPDGQWKLVRNSGETEGSKVYRVSGTFVVFAGAGSVWAPGYYIAGANQMYGDPSGSHVYFDGTLCSFS</sequence>
<evidence type="ECO:0000313" key="1">
    <source>
        <dbReference type="EMBL" id="SNY87604.1"/>
    </source>
</evidence>
<dbReference type="EMBL" id="OBEG01000004">
    <property type="protein sequence ID" value="SNY87604.1"/>
    <property type="molecule type" value="Genomic_DNA"/>
</dbReference>
<gene>
    <name evidence="1" type="ORF">SAMN04244553_4552</name>
</gene>
<proteinExistence type="predicted"/>
<organism evidence="1 2">
    <name type="scientific">Nocardia amikacinitolerans</name>
    <dbReference type="NCBI Taxonomy" id="756689"/>
    <lineage>
        <taxon>Bacteria</taxon>
        <taxon>Bacillati</taxon>
        <taxon>Actinomycetota</taxon>
        <taxon>Actinomycetes</taxon>
        <taxon>Mycobacteriales</taxon>
        <taxon>Nocardiaceae</taxon>
        <taxon>Nocardia</taxon>
    </lineage>
</organism>
<accession>A0A285LRP2</accession>
<name>A0A285LRP2_9NOCA</name>
<dbReference type="AlphaFoldDB" id="A0A285LRP2"/>
<dbReference type="Proteomes" id="UP000219565">
    <property type="component" value="Unassembled WGS sequence"/>
</dbReference>
<dbReference type="OrthoDB" id="4500869at2"/>
<evidence type="ECO:0000313" key="2">
    <source>
        <dbReference type="Proteomes" id="UP000219565"/>
    </source>
</evidence>
<keyword evidence="2" id="KW-1185">Reference proteome</keyword>
<reference evidence="1 2" key="1">
    <citation type="submission" date="2017-09" db="EMBL/GenBank/DDBJ databases">
        <authorList>
            <person name="Ehlers B."/>
            <person name="Leendertz F.H."/>
        </authorList>
    </citation>
    <scope>NUCLEOTIDE SEQUENCE [LARGE SCALE GENOMIC DNA]</scope>
    <source>
        <strain evidence="1 2">DSM 45537</strain>
    </source>
</reference>
<dbReference type="RefSeq" id="WP_097246516.1">
    <property type="nucleotide sequence ID" value="NZ_JAMTCV010000003.1"/>
</dbReference>
<dbReference type="Gene3D" id="2.60.120.560">
    <property type="entry name" value="Exo-inulinase, domain 1"/>
    <property type="match status" value="1"/>
</dbReference>